<dbReference type="RefSeq" id="WP_290262625.1">
    <property type="nucleotide sequence ID" value="NZ_JAUFQG010000004.1"/>
</dbReference>
<evidence type="ECO:0000259" key="3">
    <source>
        <dbReference type="Pfam" id="PF13511"/>
    </source>
</evidence>
<dbReference type="Pfam" id="PF13511">
    <property type="entry name" value="DUF4124"/>
    <property type="match status" value="1"/>
</dbReference>
<keyword evidence="5" id="KW-1185">Reference proteome</keyword>
<feature type="signal peptide" evidence="2">
    <location>
        <begin position="1"/>
        <end position="20"/>
    </location>
</feature>
<feature type="compositionally biased region" description="Polar residues" evidence="1">
    <location>
        <begin position="123"/>
        <end position="144"/>
    </location>
</feature>
<accession>A0ABV8VA70</accession>
<evidence type="ECO:0000256" key="1">
    <source>
        <dbReference type="SAM" id="MobiDB-lite"/>
    </source>
</evidence>
<feature type="region of interest" description="Disordered" evidence="1">
    <location>
        <begin position="114"/>
        <end position="145"/>
    </location>
</feature>
<name>A0ABV8VA70_9GAMM</name>
<comment type="caution">
    <text evidence="4">The sequence shown here is derived from an EMBL/GenBank/DDBJ whole genome shotgun (WGS) entry which is preliminary data.</text>
</comment>
<protein>
    <submittedName>
        <fullName evidence="4">DUF4124 domain-containing protein</fullName>
    </submittedName>
</protein>
<proteinExistence type="predicted"/>
<gene>
    <name evidence="4" type="ORF">ACFOX3_17620</name>
</gene>
<feature type="domain" description="DUF4124" evidence="3">
    <location>
        <begin position="11"/>
        <end position="50"/>
    </location>
</feature>
<evidence type="ECO:0000313" key="5">
    <source>
        <dbReference type="Proteomes" id="UP001595840"/>
    </source>
</evidence>
<dbReference type="EMBL" id="JBHSCX010000021">
    <property type="protein sequence ID" value="MFC4364140.1"/>
    <property type="molecule type" value="Genomic_DNA"/>
</dbReference>
<organism evidence="4 5">
    <name type="scientific">Simiduia curdlanivorans</name>
    <dbReference type="NCBI Taxonomy" id="1492769"/>
    <lineage>
        <taxon>Bacteria</taxon>
        <taxon>Pseudomonadati</taxon>
        <taxon>Pseudomonadota</taxon>
        <taxon>Gammaproteobacteria</taxon>
        <taxon>Cellvibrionales</taxon>
        <taxon>Cellvibrionaceae</taxon>
        <taxon>Simiduia</taxon>
    </lineage>
</organism>
<sequence length="239" mass="27140">MTRLLAACLLVLAVVANANAAKLYKIVDEHGNITFSQYPPKEKSENTVVEGVEVRGAGAAETVRYAGSSAYCGDIRLPRSYTGSSARSSEYRAEYMSESVTYWREKLQRLEQSAQRRSREKLNSSNSGYGISSTAERNSRYQQQLDEDAKEMRELRCALNWADKESTQNAEVLSEGQSENKRLQTVHDELSRKMVNECGREPLLDPTDSTNAKSRRQWKACTKKYRKGLDDVESELYRR</sequence>
<dbReference type="InterPro" id="IPR025392">
    <property type="entry name" value="DUF4124"/>
</dbReference>
<evidence type="ECO:0000256" key="2">
    <source>
        <dbReference type="SAM" id="SignalP"/>
    </source>
</evidence>
<keyword evidence="2" id="KW-0732">Signal</keyword>
<dbReference type="Proteomes" id="UP001595840">
    <property type="component" value="Unassembled WGS sequence"/>
</dbReference>
<feature type="chain" id="PRO_5046673960" evidence="2">
    <location>
        <begin position="21"/>
        <end position="239"/>
    </location>
</feature>
<reference evidence="5" key="1">
    <citation type="journal article" date="2019" name="Int. J. Syst. Evol. Microbiol.">
        <title>The Global Catalogue of Microorganisms (GCM) 10K type strain sequencing project: providing services to taxonomists for standard genome sequencing and annotation.</title>
        <authorList>
            <consortium name="The Broad Institute Genomics Platform"/>
            <consortium name="The Broad Institute Genome Sequencing Center for Infectious Disease"/>
            <person name="Wu L."/>
            <person name="Ma J."/>
        </authorList>
    </citation>
    <scope>NUCLEOTIDE SEQUENCE [LARGE SCALE GENOMIC DNA]</scope>
    <source>
        <strain evidence="5">CECT 8570</strain>
    </source>
</reference>
<evidence type="ECO:0000313" key="4">
    <source>
        <dbReference type="EMBL" id="MFC4364140.1"/>
    </source>
</evidence>